<protein>
    <recommendedName>
        <fullName evidence="4">Secreted protein</fullName>
    </recommendedName>
</protein>
<sequence>MAEHPHHSAPHHSAPHRSGAKEGSSAARAPRRGVPRPLLGLAALVPLVLAGGALALQESPEPTPAAPVEAAATPGASTLTCHGPLQVPEEALSAGGDAELAVTPPTAAVSLRTVSVEPASSLLYGAVSGSATLQDDDGNVRAPSISARDADGAVLDEDAASQDLGLSVQSLRDVRTSPHVVTATSEGGRPVADALQGTSTPSGDYRSLAVTRCAAPSTEADFLGVSTETGDSSVLVLTNTTDRPATASVQMWTAEGPASMEGRSQVVVAPGAEERVLLESVAGGQAAVGVHVSVLGSPLAMHVQTTERDGLTPGGAEILDALPAASTEAVMPGVDVAGTAPTLVLANPRGTATTASVEVSGPNGVVEAASVEEIEIPAGAVVTTALEGLPDGTYSVAVTADSEVNAVTRSVRTGADLPGDTLGAPVDFTLVAPAPAIPTHALTALPAQGASGSLTLIADEDSQVTVIPLAADGSAGEPLSLDLTAGTTGTLTSAQFAIDGASAAGLAIVPDVPGAVRAGWTQRQLDGAGGTLLSAVPVPAPADGGDTFTVTLGD</sequence>
<gene>
    <name evidence="2" type="ORF">HNR70_000740</name>
</gene>
<name>A0A841AAE8_9MICO</name>
<feature type="region of interest" description="Disordered" evidence="1">
    <location>
        <begin position="1"/>
        <end position="32"/>
    </location>
</feature>
<dbReference type="InterPro" id="IPR043777">
    <property type="entry name" value="DUF5719"/>
</dbReference>
<dbReference type="Pfam" id="PF18986">
    <property type="entry name" value="DUF5719"/>
    <property type="match status" value="1"/>
</dbReference>
<accession>A0A841AAE8</accession>
<organism evidence="2 3">
    <name type="scientific">Brachybacterium aquaticum</name>
    <dbReference type="NCBI Taxonomy" id="1432564"/>
    <lineage>
        <taxon>Bacteria</taxon>
        <taxon>Bacillati</taxon>
        <taxon>Actinomycetota</taxon>
        <taxon>Actinomycetes</taxon>
        <taxon>Micrococcales</taxon>
        <taxon>Dermabacteraceae</taxon>
        <taxon>Brachybacterium</taxon>
    </lineage>
</organism>
<reference evidence="2 3" key="1">
    <citation type="submission" date="2020-08" db="EMBL/GenBank/DDBJ databases">
        <title>Sequencing the genomes of 1000 actinobacteria strains.</title>
        <authorList>
            <person name="Klenk H.-P."/>
        </authorList>
    </citation>
    <scope>NUCLEOTIDE SEQUENCE [LARGE SCALE GENOMIC DNA]</scope>
    <source>
        <strain evidence="2 3">DSM 28796</strain>
    </source>
</reference>
<dbReference type="EMBL" id="JACHLZ010000001">
    <property type="protein sequence ID" value="MBB5830927.1"/>
    <property type="molecule type" value="Genomic_DNA"/>
</dbReference>
<dbReference type="Proteomes" id="UP000588158">
    <property type="component" value="Unassembled WGS sequence"/>
</dbReference>
<evidence type="ECO:0008006" key="4">
    <source>
        <dbReference type="Google" id="ProtNLM"/>
    </source>
</evidence>
<evidence type="ECO:0000256" key="1">
    <source>
        <dbReference type="SAM" id="MobiDB-lite"/>
    </source>
</evidence>
<evidence type="ECO:0000313" key="2">
    <source>
        <dbReference type="EMBL" id="MBB5830927.1"/>
    </source>
</evidence>
<keyword evidence="3" id="KW-1185">Reference proteome</keyword>
<evidence type="ECO:0000313" key="3">
    <source>
        <dbReference type="Proteomes" id="UP000588158"/>
    </source>
</evidence>
<proteinExistence type="predicted"/>
<comment type="caution">
    <text evidence="2">The sequence shown here is derived from an EMBL/GenBank/DDBJ whole genome shotgun (WGS) entry which is preliminary data.</text>
</comment>
<dbReference type="RefSeq" id="WP_221421087.1">
    <property type="nucleotide sequence ID" value="NZ_JACHLZ010000001.1"/>
</dbReference>
<dbReference type="AlphaFoldDB" id="A0A841AAE8"/>